<dbReference type="SMART" id="SM00192">
    <property type="entry name" value="LDLa"/>
    <property type="match status" value="1"/>
</dbReference>
<evidence type="ECO:0000259" key="6">
    <source>
        <dbReference type="SMART" id="SM01361"/>
    </source>
</evidence>
<dbReference type="InterPro" id="IPR036055">
    <property type="entry name" value="LDL_receptor-like_sf"/>
</dbReference>
<keyword evidence="1 2" id="KW-1015">Disulfide bond</keyword>
<dbReference type="InterPro" id="IPR009048">
    <property type="entry name" value="A-macroglobulin_rcpt-bd"/>
</dbReference>
<evidence type="ECO:0000256" key="1">
    <source>
        <dbReference type="ARBA" id="ARBA00023157"/>
    </source>
</evidence>
<dbReference type="Gene3D" id="2.60.40.2950">
    <property type="match status" value="1"/>
</dbReference>
<dbReference type="Gene3D" id="1.50.10.20">
    <property type="match status" value="1"/>
</dbReference>
<dbReference type="Pfam" id="PF07678">
    <property type="entry name" value="TED_complement"/>
    <property type="match status" value="1"/>
</dbReference>
<dbReference type="InterPro" id="IPR050473">
    <property type="entry name" value="A2M/Complement_sys"/>
</dbReference>
<evidence type="ECO:0000256" key="3">
    <source>
        <dbReference type="SAM" id="SignalP"/>
    </source>
</evidence>
<dbReference type="Pfam" id="PF01835">
    <property type="entry name" value="MG2"/>
    <property type="match status" value="1"/>
</dbReference>
<dbReference type="SMART" id="SM01360">
    <property type="entry name" value="A2M"/>
    <property type="match status" value="1"/>
</dbReference>
<dbReference type="SUPFAM" id="SSF49410">
    <property type="entry name" value="Alpha-macroglobulin receptor domain"/>
    <property type="match status" value="1"/>
</dbReference>
<comment type="caution">
    <text evidence="7">The sequence shown here is derived from an EMBL/GenBank/DDBJ whole genome shotgun (WGS) entry which is preliminary data.</text>
</comment>
<feature type="signal peptide" evidence="3">
    <location>
        <begin position="1"/>
        <end position="18"/>
    </location>
</feature>
<name>A0A8S1BNK3_9INSE</name>
<feature type="chain" id="PRO_5035758152" description="CD109 antigen" evidence="3">
    <location>
        <begin position="19"/>
        <end position="1633"/>
    </location>
</feature>
<feature type="disulfide bond" evidence="2">
    <location>
        <begin position="753"/>
        <end position="768"/>
    </location>
</feature>
<dbReference type="InterPro" id="IPR013783">
    <property type="entry name" value="Ig-like_fold"/>
</dbReference>
<dbReference type="Gene3D" id="2.60.40.690">
    <property type="entry name" value="Alpha-macroglobulin, receptor-binding domain"/>
    <property type="match status" value="1"/>
</dbReference>
<dbReference type="CDD" id="cd00112">
    <property type="entry name" value="LDLa"/>
    <property type="match status" value="1"/>
</dbReference>
<dbReference type="Pfam" id="PF00057">
    <property type="entry name" value="Ldl_recept_a"/>
    <property type="match status" value="1"/>
</dbReference>
<dbReference type="Pfam" id="PF00207">
    <property type="entry name" value="A2M"/>
    <property type="match status" value="1"/>
</dbReference>
<dbReference type="GO" id="GO:0005615">
    <property type="term" value="C:extracellular space"/>
    <property type="evidence" value="ECO:0007669"/>
    <property type="project" value="InterPro"/>
</dbReference>
<dbReference type="Pfam" id="PF07677">
    <property type="entry name" value="A2M_recep"/>
    <property type="match status" value="1"/>
</dbReference>
<dbReference type="InterPro" id="IPR008930">
    <property type="entry name" value="Terpenoid_cyclase/PrenylTrfase"/>
</dbReference>
<dbReference type="InterPro" id="IPR036595">
    <property type="entry name" value="A-macroglobulin_rcpt-bd_sf"/>
</dbReference>
<evidence type="ECO:0008006" key="9">
    <source>
        <dbReference type="Google" id="ProtNLM"/>
    </source>
</evidence>
<dbReference type="SUPFAM" id="SSF48239">
    <property type="entry name" value="Terpenoid cyclases/Protein prenyltransferases"/>
    <property type="match status" value="1"/>
</dbReference>
<keyword evidence="3" id="KW-0732">Signal</keyword>
<evidence type="ECO:0000259" key="5">
    <source>
        <dbReference type="SMART" id="SM01360"/>
    </source>
</evidence>
<feature type="domain" description="Alpha-2-macroglobulin" evidence="5">
    <location>
        <begin position="798"/>
        <end position="891"/>
    </location>
</feature>
<evidence type="ECO:0000259" key="4">
    <source>
        <dbReference type="SMART" id="SM01359"/>
    </source>
</evidence>
<dbReference type="SMART" id="SM01361">
    <property type="entry name" value="A2M_recep"/>
    <property type="match status" value="1"/>
</dbReference>
<dbReference type="Gene3D" id="4.10.400.10">
    <property type="entry name" value="Low-density Lipoprotein Receptor"/>
    <property type="match status" value="1"/>
</dbReference>
<sequence>MSLHLVLLILAFGSQVGGQSDSNPLDSQLTSQPPKFALIAPRVVRPSSIYSVALVAFPGLDHHIEVKGALSKDGVQMAASSKEELRPSGSVRLLIKVPRSSVPGDYSLRVEGHNSETGARVFTNTTALEFSARFLTIIVQTSRPIYCNGQDVRFRVVLLTMDMKPFDEAVTIYMLDPRGFVMRRWISTESNTGVVSLMFQLPRLCRTGTWTIKVEAQGQVENQHFEVHTHFVPLFEVLMFTPKYALDSDESFTATTNAISSTERLARGNGTLRVYGHRFFDSARKDDRRFIENSRKDDESKLLWSEEVFIETGVASWEIALSRIEAFMGSPLAGVEVRVELEVMETFYGDVRSGFSCTRIIEGGLQLKFLGSMPQFFRPGMPFEGQVAVSHRDHEKVSQELLQNSRLEIRAFATLESGGRVDLPEIKIPSTKDTSDVPYLTDELEERNFADLVQPYFDKLAFREFRQDGVHRFKLMVPNRAARIELQATFTDPDGKVETAELKVERHYSPSARYISVTTSTETAKPGEYAIFHLLPNFMVENVLYMVVSKGILLIADTIEPHYGGATTFAVPVSAEMSPAFRLVVLGVTRQGEIVSDAVWLPVEGISMHKAKLALNQAKDHTKESVEFEVRAEPGAYFATQTLNVFMYELQAGSEITRARVMRALHSFENNSKSAHKVAWRARDGLREDQNSFFKSGSYGPDANRTLQEAGLLIVTDAILPNVPGSEDGCDDNSTIPKLPCAIRGCYPAKKRCDGQKDCSDGSDEADCFNEDDFQAQVLYSLNRMSGFTDLYQVGDGDWGWFERNIGHHGREYDKIPVAAVTNTWYISGFSLSKDYGIAVLKEPIQYESQRPFMASLEGATQCRRGEQVGLRLMLFNREPGLHEMLVTVILHGSDDYKFVHVEQDGIVSSYGARLSGGDHHHLVWIGEGGEQQVDIPVKPVIEKGEIEVTITATTQIGFKTLTHTITVLGEGAPVSGHTSIFLDLKSRALLLRYLKIPVEETPVVPYHDWRRYVFGSPSGTILLSSDLIGPVFPEIPLTTIHLVDRHLKGTEARASELGANVWTLHYLRLTNRLKREKLREVLATCTTIFTQIMMRFNDTTGAFHNWDDSPPSVWVTSWVVRLIKHASFQDWEDYFYAEPRIISMAVSFILQHQTYQGSFYEPEFTYSRSPLDQRMHSTQTPQPNATRGERWRDSLLNAKNISLTAHVLISLQEALVKVQGSLKGDTASARDRAMRYLERQLNSLTDPYEVAIATYALTICESSDKDLAFRTLSSMALDGDNGEMYWSRVKIPSNPIKYENQRPFIEPSPIVEGDSVAVEATSYALLTYIAREGIGLIHERIVQWLTAVKVTYLGYYSTVESVLALQAMTEYAFRERLLDITDMSVTLELPSTDGLRYEQRLIGNDTEASYFTSDIPNVWGHVNVIARGRGQALMQMDVAWGVDHETLKDAPSDDSFDLTVQEFYSEFRNKSKITIHTCFRWVRPSPLTSGAAVLEVDLPTGYHMLESDAISLARSGVHPTLREGLTVTGKTIWYFEHITPEWSCFNHSVIRWYPAANISLHRSVFLYEMYARERFVQVLFNSTPLYVLNICEVCGSYQCPYCPHFSHASFVQMSYALLLTALAIVALRNFNF</sequence>
<protein>
    <recommendedName>
        <fullName evidence="9">CD109 antigen</fullName>
    </recommendedName>
</protein>
<feature type="disulfide bond" evidence="2">
    <location>
        <begin position="741"/>
        <end position="759"/>
    </location>
</feature>
<dbReference type="PANTHER" id="PTHR11412">
    <property type="entry name" value="MACROGLOBULIN / COMPLEMENT"/>
    <property type="match status" value="1"/>
</dbReference>
<dbReference type="Gene3D" id="2.60.40.1930">
    <property type="match status" value="2"/>
</dbReference>
<gene>
    <name evidence="7" type="ORF">CLODIP_2_CD11450</name>
</gene>
<dbReference type="Pfam" id="PF07703">
    <property type="entry name" value="A2M_BRD"/>
    <property type="match status" value="1"/>
</dbReference>
<evidence type="ECO:0000313" key="7">
    <source>
        <dbReference type="EMBL" id="CAB3361002.1"/>
    </source>
</evidence>
<dbReference type="OrthoDB" id="6359008at2759"/>
<dbReference type="SUPFAM" id="SSF57424">
    <property type="entry name" value="LDL receptor-like module"/>
    <property type="match status" value="1"/>
</dbReference>
<dbReference type="GO" id="GO:0004866">
    <property type="term" value="F:endopeptidase inhibitor activity"/>
    <property type="evidence" value="ECO:0007669"/>
    <property type="project" value="InterPro"/>
</dbReference>
<organism evidence="7 8">
    <name type="scientific">Cloeon dipterum</name>
    <dbReference type="NCBI Taxonomy" id="197152"/>
    <lineage>
        <taxon>Eukaryota</taxon>
        <taxon>Metazoa</taxon>
        <taxon>Ecdysozoa</taxon>
        <taxon>Arthropoda</taxon>
        <taxon>Hexapoda</taxon>
        <taxon>Insecta</taxon>
        <taxon>Pterygota</taxon>
        <taxon>Palaeoptera</taxon>
        <taxon>Ephemeroptera</taxon>
        <taxon>Pisciforma</taxon>
        <taxon>Baetidae</taxon>
        <taxon>Cloeon</taxon>
    </lineage>
</organism>
<keyword evidence="8" id="KW-1185">Reference proteome</keyword>
<feature type="domain" description="Alpha-macroglobulin receptor-binding" evidence="6">
    <location>
        <begin position="1490"/>
        <end position="1581"/>
    </location>
</feature>
<dbReference type="Proteomes" id="UP000494165">
    <property type="component" value="Unassembled WGS sequence"/>
</dbReference>
<dbReference type="PROSITE" id="PS50068">
    <property type="entry name" value="LDLRA_2"/>
    <property type="match status" value="1"/>
</dbReference>
<evidence type="ECO:0000256" key="2">
    <source>
        <dbReference type="PROSITE-ProRule" id="PRU00124"/>
    </source>
</evidence>
<dbReference type="SMART" id="SM01359">
    <property type="entry name" value="A2M_N_2"/>
    <property type="match status" value="1"/>
</dbReference>
<dbReference type="InterPro" id="IPR011625">
    <property type="entry name" value="A2M_N_BRD"/>
</dbReference>
<dbReference type="Gene3D" id="2.60.40.10">
    <property type="entry name" value="Immunoglobulins"/>
    <property type="match status" value="2"/>
</dbReference>
<accession>A0A8S1BNK3</accession>
<reference evidence="7 8" key="1">
    <citation type="submission" date="2020-04" db="EMBL/GenBank/DDBJ databases">
        <authorList>
            <person name="Alioto T."/>
            <person name="Alioto T."/>
            <person name="Gomez Garrido J."/>
        </authorList>
    </citation>
    <scope>NUCLEOTIDE SEQUENCE [LARGE SCALE GENOMIC DNA]</scope>
</reference>
<dbReference type="EMBL" id="CADEPI010000005">
    <property type="protein sequence ID" value="CAB3361002.1"/>
    <property type="molecule type" value="Genomic_DNA"/>
</dbReference>
<dbReference type="PANTHER" id="PTHR11412:SF146">
    <property type="entry name" value="CD109 ANTIGEN"/>
    <property type="match status" value="1"/>
</dbReference>
<proteinExistence type="predicted"/>
<dbReference type="InterPro" id="IPR011626">
    <property type="entry name" value="Alpha-macroglobulin_TED"/>
</dbReference>
<evidence type="ECO:0000313" key="8">
    <source>
        <dbReference type="Proteomes" id="UP000494165"/>
    </source>
</evidence>
<feature type="domain" description="Alpha-2-macroglobulin bait region" evidence="4">
    <location>
        <begin position="515"/>
        <end position="643"/>
    </location>
</feature>
<dbReference type="InterPro" id="IPR002890">
    <property type="entry name" value="MG2"/>
</dbReference>
<dbReference type="InterPro" id="IPR001599">
    <property type="entry name" value="Macroglobln_a2"/>
</dbReference>
<comment type="caution">
    <text evidence="2">Lacks conserved residue(s) required for the propagation of feature annotation.</text>
</comment>
<dbReference type="InterPro" id="IPR002172">
    <property type="entry name" value="LDrepeatLR_classA_rpt"/>
</dbReference>